<dbReference type="HOGENOM" id="CLU_1759874_0_0_1"/>
<sequence length="148" mass="17207">MNNVQMLYQVTKCKNVGSVMRYNLSDFKQPRSCPRQYMWLNRDSTVFVLGIALVYCPVRRICEVPWVPHHRATPVQSVREVASRLRLKASIANLRATEQHSQWSCKPGQTSTAPIATSRPNLRYYSLLHRPLTRTILLTCKVYRRAIF</sequence>
<reference evidence="1 2" key="1">
    <citation type="submission" date="2014-04" db="EMBL/GenBank/DDBJ databases">
        <authorList>
            <consortium name="DOE Joint Genome Institute"/>
            <person name="Kuo A."/>
            <person name="Kohler A."/>
            <person name="Nagy L.G."/>
            <person name="Floudas D."/>
            <person name="Copeland A."/>
            <person name="Barry K.W."/>
            <person name="Cichocki N."/>
            <person name="Veneault-Fourrey C."/>
            <person name="LaButti K."/>
            <person name="Lindquist E.A."/>
            <person name="Lipzen A."/>
            <person name="Lundell T."/>
            <person name="Morin E."/>
            <person name="Murat C."/>
            <person name="Sun H."/>
            <person name="Tunlid A."/>
            <person name="Henrissat B."/>
            <person name="Grigoriev I.V."/>
            <person name="Hibbett D.S."/>
            <person name="Martin F."/>
            <person name="Nordberg H.P."/>
            <person name="Cantor M.N."/>
            <person name="Hua S.X."/>
        </authorList>
    </citation>
    <scope>NUCLEOTIDE SEQUENCE [LARGE SCALE GENOMIC DNA]</scope>
    <source>
        <strain evidence="1 2">Foug A</strain>
    </source>
</reference>
<gene>
    <name evidence="1" type="ORF">SCLCIDRAFT_192280</name>
</gene>
<organism evidence="1 2">
    <name type="scientific">Scleroderma citrinum Foug A</name>
    <dbReference type="NCBI Taxonomy" id="1036808"/>
    <lineage>
        <taxon>Eukaryota</taxon>
        <taxon>Fungi</taxon>
        <taxon>Dikarya</taxon>
        <taxon>Basidiomycota</taxon>
        <taxon>Agaricomycotina</taxon>
        <taxon>Agaricomycetes</taxon>
        <taxon>Agaricomycetidae</taxon>
        <taxon>Boletales</taxon>
        <taxon>Sclerodermatineae</taxon>
        <taxon>Sclerodermataceae</taxon>
        <taxon>Scleroderma</taxon>
    </lineage>
</organism>
<dbReference type="Proteomes" id="UP000053989">
    <property type="component" value="Unassembled WGS sequence"/>
</dbReference>
<accession>A0A0C3D887</accession>
<reference evidence="2" key="2">
    <citation type="submission" date="2015-01" db="EMBL/GenBank/DDBJ databases">
        <title>Evolutionary Origins and Diversification of the Mycorrhizal Mutualists.</title>
        <authorList>
            <consortium name="DOE Joint Genome Institute"/>
            <consortium name="Mycorrhizal Genomics Consortium"/>
            <person name="Kohler A."/>
            <person name="Kuo A."/>
            <person name="Nagy L.G."/>
            <person name="Floudas D."/>
            <person name="Copeland A."/>
            <person name="Barry K.W."/>
            <person name="Cichocki N."/>
            <person name="Veneault-Fourrey C."/>
            <person name="LaButti K."/>
            <person name="Lindquist E.A."/>
            <person name="Lipzen A."/>
            <person name="Lundell T."/>
            <person name="Morin E."/>
            <person name="Murat C."/>
            <person name="Riley R."/>
            <person name="Ohm R."/>
            <person name="Sun H."/>
            <person name="Tunlid A."/>
            <person name="Henrissat B."/>
            <person name="Grigoriev I.V."/>
            <person name="Hibbett D.S."/>
            <person name="Martin F."/>
        </authorList>
    </citation>
    <scope>NUCLEOTIDE SEQUENCE [LARGE SCALE GENOMIC DNA]</scope>
    <source>
        <strain evidence="2">Foug A</strain>
    </source>
</reference>
<name>A0A0C3D887_9AGAM</name>
<dbReference type="EMBL" id="KN822107">
    <property type="protein sequence ID" value="KIM56975.1"/>
    <property type="molecule type" value="Genomic_DNA"/>
</dbReference>
<dbReference type="InParanoid" id="A0A0C3D887"/>
<dbReference type="AlphaFoldDB" id="A0A0C3D887"/>
<evidence type="ECO:0000313" key="1">
    <source>
        <dbReference type="EMBL" id="KIM56975.1"/>
    </source>
</evidence>
<keyword evidence="2" id="KW-1185">Reference proteome</keyword>
<protein>
    <submittedName>
        <fullName evidence="1">Uncharacterized protein</fullName>
    </submittedName>
</protein>
<proteinExistence type="predicted"/>
<evidence type="ECO:0000313" key="2">
    <source>
        <dbReference type="Proteomes" id="UP000053989"/>
    </source>
</evidence>